<evidence type="ECO:0000256" key="1">
    <source>
        <dbReference type="ARBA" id="ARBA00001922"/>
    </source>
</evidence>
<organism evidence="7 8">
    <name type="scientific">Cohaesibacter marisflavi</name>
    <dbReference type="NCBI Taxonomy" id="655353"/>
    <lineage>
        <taxon>Bacteria</taxon>
        <taxon>Pseudomonadati</taxon>
        <taxon>Pseudomonadota</taxon>
        <taxon>Alphaproteobacteria</taxon>
        <taxon>Hyphomicrobiales</taxon>
        <taxon>Cohaesibacteraceae</taxon>
    </lineage>
</organism>
<sequence length="617" mass="64959">MSEALRIAETFPGYSREDWVAMVEKALKGQPISRLTTKTVDGTEITPIFERAAGKAPLAMRAKDTPWAVCQRMDHPDAAKANELVLNDLLNGVNMISIPFAGSATARGYGLAADKDVLAKALNEVVMDLIAFRLETGAAGDAAAKAFADVVADKGADAASVKVSFGLDPIGCFASTGALPSDWAATLVSTIKDLKAKGFKGPFITADARPYHDAGASDAQELGAVAATIVAYWRVLEEAGFEASEALGMIDVVLSVEANQFASLAKMRAMRHLWALIVEAAGVDFLPLSIHAETSWAMMTRLDPYVNILRETTACFAAGVGGADSVCIVPHTMALGLPTWHDRRISRNLQTMLIEESNLYRVTDPAAGSGYVESMTDETGAIAWALFQEAEKAGGAVEALKKGLFVDAIARSNDARNKLIATRRAALTGASAFPNIEEKDVEVVDVAPIALALPAAGETCTPLKVVRLSEPYEALRDAAKVAGNPPVFFANMGRIADFTARATWTKNFFEAGGIKALSDKGYTDPAEAVADLKASGAAIAAIVGPDGLYEENGAAFAKALKEAGAKMVYIAGRPKDLMEALSAAGVDSFAFESCDVLAELNKIHDVLGIAPVAKAEA</sequence>
<evidence type="ECO:0000256" key="3">
    <source>
        <dbReference type="ARBA" id="ARBA00022628"/>
    </source>
</evidence>
<dbReference type="GO" id="GO:0019678">
    <property type="term" value="P:propionate metabolic process, methylmalonyl pathway"/>
    <property type="evidence" value="ECO:0007669"/>
    <property type="project" value="TreeGrafter"/>
</dbReference>
<keyword evidence="4" id="KW-0413">Isomerase</keyword>
<keyword evidence="3" id="KW-0846">Cobalamin</keyword>
<protein>
    <submittedName>
        <fullName evidence="7">Methylmalonyl-CoA mutase</fullName>
    </submittedName>
</protein>
<dbReference type="GO" id="GO:0046872">
    <property type="term" value="F:metal ion binding"/>
    <property type="evidence" value="ECO:0007669"/>
    <property type="project" value="InterPro"/>
</dbReference>
<dbReference type="SUPFAM" id="SSF51703">
    <property type="entry name" value="Cobalamin (vitamin B12)-dependent enzymes"/>
    <property type="match status" value="1"/>
</dbReference>
<dbReference type="GO" id="GO:0004494">
    <property type="term" value="F:methylmalonyl-CoA mutase activity"/>
    <property type="evidence" value="ECO:0007669"/>
    <property type="project" value="UniProtKB-EC"/>
</dbReference>
<evidence type="ECO:0000313" key="8">
    <source>
        <dbReference type="Proteomes" id="UP000199236"/>
    </source>
</evidence>
<accession>A0A1I4ZZS3</accession>
<reference evidence="7 8" key="1">
    <citation type="submission" date="2016-10" db="EMBL/GenBank/DDBJ databases">
        <authorList>
            <person name="de Groot N.N."/>
        </authorList>
    </citation>
    <scope>NUCLEOTIDE SEQUENCE [LARGE SCALE GENOMIC DNA]</scope>
    <source>
        <strain evidence="7 8">CGMCC 1.9157</strain>
    </source>
</reference>
<gene>
    <name evidence="7" type="ORF">SAMN04488056_101290</name>
</gene>
<keyword evidence="5" id="KW-0170">Cobalt</keyword>
<evidence type="ECO:0000256" key="4">
    <source>
        <dbReference type="ARBA" id="ARBA00023235"/>
    </source>
</evidence>
<dbReference type="PANTHER" id="PTHR48101:SF4">
    <property type="entry name" value="METHYLMALONYL-COA MUTASE, MITOCHONDRIAL"/>
    <property type="match status" value="1"/>
</dbReference>
<evidence type="ECO:0000256" key="5">
    <source>
        <dbReference type="ARBA" id="ARBA00023285"/>
    </source>
</evidence>
<dbReference type="Pfam" id="PF01642">
    <property type="entry name" value="MM_CoA_mutase"/>
    <property type="match status" value="1"/>
</dbReference>
<feature type="domain" description="Methylmalonyl-CoA mutase alpha/beta chain catalytic" evidence="6">
    <location>
        <begin position="63"/>
        <end position="448"/>
    </location>
</feature>
<dbReference type="InterPro" id="IPR016176">
    <property type="entry name" value="Cbl-dep_enz_cat"/>
</dbReference>
<dbReference type="SUPFAM" id="SSF52242">
    <property type="entry name" value="Cobalamin (vitamin B12)-binding domain"/>
    <property type="match status" value="1"/>
</dbReference>
<dbReference type="Gene3D" id="3.20.20.240">
    <property type="entry name" value="Methylmalonyl-CoA mutase"/>
    <property type="match status" value="1"/>
</dbReference>
<comment type="similarity">
    <text evidence="2">Belongs to the methylmalonyl-CoA mutase family.</text>
</comment>
<dbReference type="PANTHER" id="PTHR48101">
    <property type="entry name" value="METHYLMALONYL-COA MUTASE, MITOCHONDRIAL-RELATED"/>
    <property type="match status" value="1"/>
</dbReference>
<keyword evidence="8" id="KW-1185">Reference proteome</keyword>
<evidence type="ECO:0000313" key="7">
    <source>
        <dbReference type="EMBL" id="SFN55648.1"/>
    </source>
</evidence>
<dbReference type="STRING" id="655353.SAMN04488056_101290"/>
<dbReference type="GO" id="GO:0005737">
    <property type="term" value="C:cytoplasm"/>
    <property type="evidence" value="ECO:0007669"/>
    <property type="project" value="TreeGrafter"/>
</dbReference>
<dbReference type="InterPro" id="IPR006099">
    <property type="entry name" value="MeMalonylCoA_mutase_a/b_cat"/>
</dbReference>
<dbReference type="EMBL" id="FOVR01000001">
    <property type="protein sequence ID" value="SFN55648.1"/>
    <property type="molecule type" value="Genomic_DNA"/>
</dbReference>
<name>A0A1I4ZZS3_9HYPH</name>
<dbReference type="CDD" id="cd03677">
    <property type="entry name" value="MM_CoA_mutase_beta"/>
    <property type="match status" value="1"/>
</dbReference>
<dbReference type="InterPro" id="IPR036724">
    <property type="entry name" value="Cobalamin-bd_sf"/>
</dbReference>
<evidence type="ECO:0000256" key="2">
    <source>
        <dbReference type="ARBA" id="ARBA00008465"/>
    </source>
</evidence>
<comment type="cofactor">
    <cofactor evidence="1">
        <name>adenosylcob(III)alamin</name>
        <dbReference type="ChEBI" id="CHEBI:18408"/>
    </cofactor>
</comment>
<dbReference type="AlphaFoldDB" id="A0A1I4ZZS3"/>
<dbReference type="Gene3D" id="3.40.50.280">
    <property type="entry name" value="Cobalamin-binding domain"/>
    <property type="match status" value="1"/>
</dbReference>
<dbReference type="Proteomes" id="UP000199236">
    <property type="component" value="Unassembled WGS sequence"/>
</dbReference>
<dbReference type="GO" id="GO:0031419">
    <property type="term" value="F:cobalamin binding"/>
    <property type="evidence" value="ECO:0007669"/>
    <property type="project" value="UniProtKB-KW"/>
</dbReference>
<evidence type="ECO:0000259" key="6">
    <source>
        <dbReference type="Pfam" id="PF01642"/>
    </source>
</evidence>
<proteinExistence type="inferred from homology"/>